<evidence type="ECO:0000313" key="7">
    <source>
        <dbReference type="Proteomes" id="UP000254227"/>
    </source>
</evidence>
<dbReference type="Gene3D" id="2.30.110.50">
    <property type="match status" value="1"/>
</dbReference>
<dbReference type="InterPro" id="IPR028244">
    <property type="entry name" value="T6SS_Rhs_Vgr_dom"/>
</dbReference>
<dbReference type="Gene3D" id="3.55.50.10">
    <property type="entry name" value="Baseplate protein-like domains"/>
    <property type="match status" value="1"/>
</dbReference>
<dbReference type="Pfam" id="PF13296">
    <property type="entry name" value="T6SS_Vgr"/>
    <property type="match status" value="1"/>
</dbReference>
<evidence type="ECO:0000313" key="6">
    <source>
        <dbReference type="EMBL" id="SUT98971.1"/>
    </source>
</evidence>
<dbReference type="SUPFAM" id="SSF69279">
    <property type="entry name" value="Phage tail proteins"/>
    <property type="match status" value="1"/>
</dbReference>
<dbReference type="InterPro" id="IPR037026">
    <property type="entry name" value="Vgr_OB-fold_dom_sf"/>
</dbReference>
<evidence type="ECO:0000259" key="4">
    <source>
        <dbReference type="Pfam" id="PF10106"/>
    </source>
</evidence>
<feature type="domain" description="DUF2345" evidence="4">
    <location>
        <begin position="848"/>
        <end position="996"/>
    </location>
</feature>
<dbReference type="InterPro" id="IPR017847">
    <property type="entry name" value="T6SS_RhsGE_Vgr_subset"/>
</dbReference>
<evidence type="ECO:0000259" key="5">
    <source>
        <dbReference type="Pfam" id="PF13296"/>
    </source>
</evidence>
<dbReference type="SUPFAM" id="SSF69255">
    <property type="entry name" value="gp5 N-terminal domain-like"/>
    <property type="match status" value="1"/>
</dbReference>
<dbReference type="Pfam" id="PF05954">
    <property type="entry name" value="Phage_GPD"/>
    <property type="match status" value="1"/>
</dbReference>
<feature type="compositionally biased region" description="Basic and acidic residues" evidence="2">
    <location>
        <begin position="598"/>
        <end position="612"/>
    </location>
</feature>
<dbReference type="InterPro" id="IPR006531">
    <property type="entry name" value="Gp5/Vgr_OB"/>
</dbReference>
<name>A0A380U8G3_ACIJO</name>
<dbReference type="InterPro" id="IPR018769">
    <property type="entry name" value="VgrG2_DUF2345"/>
</dbReference>
<dbReference type="EMBL" id="UFRV01000006">
    <property type="protein sequence ID" value="SUT98971.1"/>
    <property type="molecule type" value="Genomic_DNA"/>
</dbReference>
<accession>A0A380U8G3</accession>
<dbReference type="Gene3D" id="4.10.220.110">
    <property type="match status" value="1"/>
</dbReference>
<dbReference type="Pfam" id="PF10106">
    <property type="entry name" value="DUF2345"/>
    <property type="match status" value="1"/>
</dbReference>
<organism evidence="6 7">
    <name type="scientific">Acinetobacter johnsonii</name>
    <dbReference type="NCBI Taxonomy" id="40214"/>
    <lineage>
        <taxon>Bacteria</taxon>
        <taxon>Pseudomonadati</taxon>
        <taxon>Pseudomonadota</taxon>
        <taxon>Gammaproteobacteria</taxon>
        <taxon>Moraxellales</taxon>
        <taxon>Moraxellaceae</taxon>
        <taxon>Acinetobacter</taxon>
    </lineage>
</organism>
<protein>
    <submittedName>
        <fullName evidence="6">Rhs element Vgr family protein</fullName>
    </submittedName>
</protein>
<dbReference type="Proteomes" id="UP000254227">
    <property type="component" value="Unassembled WGS sequence"/>
</dbReference>
<feature type="domain" description="Gp5/Type VI secretion system Vgr protein OB-fold" evidence="3">
    <location>
        <begin position="483"/>
        <end position="531"/>
    </location>
</feature>
<dbReference type="AlphaFoldDB" id="A0A380U8G3"/>
<comment type="similarity">
    <text evidence="1">Belongs to the VgrG protein family.</text>
</comment>
<evidence type="ECO:0000256" key="1">
    <source>
        <dbReference type="ARBA" id="ARBA00005558"/>
    </source>
</evidence>
<proteinExistence type="inferred from homology"/>
<gene>
    <name evidence="6" type="ORF">NCTC10308_03060</name>
</gene>
<evidence type="ECO:0000256" key="2">
    <source>
        <dbReference type="SAM" id="MobiDB-lite"/>
    </source>
</evidence>
<reference evidence="6 7" key="1">
    <citation type="submission" date="2018-06" db="EMBL/GenBank/DDBJ databases">
        <authorList>
            <consortium name="Pathogen Informatics"/>
            <person name="Doyle S."/>
        </authorList>
    </citation>
    <scope>NUCLEOTIDE SEQUENCE [LARGE SCALE GENOMIC DNA]</scope>
    <source>
        <strain evidence="6 7">NCTC10308</strain>
    </source>
</reference>
<dbReference type="NCBIfam" id="TIGR01646">
    <property type="entry name" value="vgr_GE"/>
    <property type="match status" value="1"/>
</dbReference>
<feature type="domain" description="Putative type VI secretion system Rhs element associated Vgr" evidence="5">
    <location>
        <begin position="559"/>
        <end position="666"/>
    </location>
</feature>
<sequence length="1133" mass="126280">MIMFNSIYKMLESFGFGSQKRALHIHFSNPALNTQVFIQRIEGEHRINQGLKAEILCLSTNAYLPLKQFIGGRVAVDQVTDVGQLSRLTGVITSASQGQSDGALTVYKLTIEDATALWHKRRNSRVFMSKSVREITETLFSEWQSHSTLFAASLSLNLDGLSRDYDVRPFVMQSNETDAEFLTRLWRSEGINWLIDEQAPMVLSSSEPIQAQQLRLMDDNQAFTALGRRKIRFHRSHATEPFDSITSFIAERHLQSTTVQTQRWQAQHLVQDQSQAVLSVHQHSDQQDNESLGLEQVWCVSPAWTADLQGEDQATSANSSQLDRLNQQLNQYHELQAKYFTAKSSVRDAQVGYWFEMVDHPEIEQHVSAEREFLILGKVFYNQNNLPKELLQQINLLLKGSRWQGLNEERQANELFVVRREVKIVPEYQAWIHRPAAYPLRAKVVGPEGEEIYVDAWGRIKVRFMFTRSDDHAHDGGAGANDNDTDSAWVDVLTPWAGEGYGARFHPRVGEIVVIDFFEGDVDRPFVVGRIHEAERHQTMFDVKGALPATKKLSGIRSQEVAGQGFNQLRFDDTTGQISVQLHSSHGASQLNLGNLSHPKETENSDGRGEGFELRTDQWGAMRAGKGLLISTYAQDQAVADHLAASEAQSILQQGHDSMHMLSTLAVKQQTDALNVVNRLPKLIQSVELKGANQALQATVGLFKTAVSQDPISALKTCGGFLEDIQKFGQDTDNLINEFKDYFRDAEASIGNLKAFIDNLEEHGTDALKSQLQGVKEKLNADPFAALKDVGKVIANVEMKDFDLTSACGSFNKGSKLNVNPMQALGSMQGFMETYAQEAEQTQDTQNQAQAKIFRQALMLLASPNGIALTTPEDIVLQASQDIAESAQGSINLSAQKNIIAHAQDKVSLFAAQKGLKAFAAKGKVELQAQDDAIEAIARKVIKLISTEDKIEITSPKEIVLTAGGSQLKINGDGIFTTTGGKFESKAGQHSFVGGAIVNAELPKMPESGIFSRRFDFSELINNDLLKDGFKYKVINHAKKTEYIGFLDQFARTERIFSDNPDNVEILLLGKSNNSSDKLQLIEEKITEDQSKFPDETCCGGDDEHDHNNRQIAEELNEDDDLKLDFENFGLKD</sequence>
<evidence type="ECO:0000259" key="3">
    <source>
        <dbReference type="Pfam" id="PF04717"/>
    </source>
</evidence>
<dbReference type="InterPro" id="IPR006533">
    <property type="entry name" value="T6SS_Vgr_RhsGE"/>
</dbReference>
<feature type="region of interest" description="Disordered" evidence="2">
    <location>
        <begin position="589"/>
        <end position="612"/>
    </location>
</feature>
<dbReference type="Gene3D" id="2.40.50.230">
    <property type="entry name" value="Gp5 N-terminal domain"/>
    <property type="match status" value="1"/>
</dbReference>
<dbReference type="NCBIfam" id="TIGR03361">
    <property type="entry name" value="VI_Rhs_Vgr"/>
    <property type="match status" value="1"/>
</dbReference>
<dbReference type="Pfam" id="PF04717">
    <property type="entry name" value="Phage_base_V"/>
    <property type="match status" value="1"/>
</dbReference>